<evidence type="ECO:0000313" key="11">
    <source>
        <dbReference type="EMBL" id="TNY22511.1"/>
    </source>
</evidence>
<dbReference type="FunFam" id="3.20.20.220:FF:000002">
    <property type="entry name" value="Methylenetetrahydrofolate reductase"/>
    <property type="match status" value="1"/>
</dbReference>
<evidence type="ECO:0000256" key="8">
    <source>
        <dbReference type="RuleBase" id="RU004254"/>
    </source>
</evidence>
<reference evidence="11 12" key="1">
    <citation type="submission" date="2019-03" db="EMBL/GenBank/DDBJ databases">
        <title>Rhodosporidium diobovatum UCD-FST 08-225 genome sequencing, assembly, and annotation.</title>
        <authorList>
            <person name="Fakankun I.U."/>
            <person name="Fristensky B."/>
            <person name="Levin D.B."/>
        </authorList>
    </citation>
    <scope>NUCLEOTIDE SEQUENCE [LARGE SCALE GENOMIC DNA]</scope>
    <source>
        <strain evidence="11 12">UCD-FST 08-225</strain>
    </source>
</reference>
<name>A0A5C5G3P9_9BASI</name>
<evidence type="ECO:0000256" key="6">
    <source>
        <dbReference type="ARBA" id="ARBA00022857"/>
    </source>
</evidence>
<protein>
    <submittedName>
        <fullName evidence="11">Methylenetetrahydrofolate reductase-domain-containing protein</fullName>
    </submittedName>
</protein>
<comment type="cofactor">
    <cofactor evidence="1">
        <name>FAD</name>
        <dbReference type="ChEBI" id="CHEBI:57692"/>
    </cofactor>
</comment>
<dbReference type="InterPro" id="IPR004621">
    <property type="entry name" value="Fadh2_euk"/>
</dbReference>
<dbReference type="SUPFAM" id="SSF51730">
    <property type="entry name" value="FAD-linked oxidoreductase"/>
    <property type="match status" value="1"/>
</dbReference>
<sequence>MSGTSTPELRQHQSQRVSDRIAQLSPDQPFYTFEVFPPKTDIGLANLVDRIDRMSSLSPTWMHVTWGAGGSTQARSLELAGASQGMGLETCLHLTCTNLEEGVLEKTLKRAKELGVVNLLALRGDPPRGEEYWTASSDKFQHATDLVRFIRNEYGDAFCIGVAGYPEGHADSPDKLADIEFLFEKQQAGADFVVTQLFYDVDVFMDWYRACRKRGITIPILPGIMPIQNYQSFRRMTNLCGTHIPDDIMSDLERIQHDDAAVKDYGVRLSVKMMRALFEQGIRGFHLCTLNLEKSVTRVLELLQWVEPDATRAKPRLQRTLAPNGAPLPKVVNSLRPRTDSSQSVAGPDIARKDSPASWDEFPNGRFGDARSPAYGEMDGYGVSLKLPPGEAMRLWGEPTSPADISRVFSSYLRETIPSNPWSEEPLRAETASISAHLIEMNDSRHWWTVGSQPAVDGAPSADPVHGFGPKGGYVYQKAFVEFFLTGAELDELERKSAEDAKRRQESGEGDDALVTWFAGNARGDHRSNMSKGDVNAVTWGVFGAKEIVTTTLIEEMSFRAWCEEAFALWREWSLLYAAASPARAFIRDVAETRWLVSVVHHDYKDRDGLWKWLLALKTTPSQEQA</sequence>
<gene>
    <name evidence="11" type="ORF">DMC30DRAFT_445224</name>
</gene>
<evidence type="ECO:0000256" key="5">
    <source>
        <dbReference type="ARBA" id="ARBA00022827"/>
    </source>
</evidence>
<dbReference type="GO" id="GO:0071949">
    <property type="term" value="F:FAD binding"/>
    <property type="evidence" value="ECO:0007669"/>
    <property type="project" value="TreeGrafter"/>
</dbReference>
<feature type="domain" description="MTHFR SAM-binding regulatory" evidence="10">
    <location>
        <begin position="358"/>
        <end position="613"/>
    </location>
</feature>
<dbReference type="PANTHER" id="PTHR45754">
    <property type="entry name" value="METHYLENETETRAHYDROFOLATE REDUCTASE"/>
    <property type="match status" value="1"/>
</dbReference>
<keyword evidence="4" id="KW-0285">Flavoprotein</keyword>
<evidence type="ECO:0000256" key="7">
    <source>
        <dbReference type="ARBA" id="ARBA00023002"/>
    </source>
</evidence>
<dbReference type="InterPro" id="IPR003171">
    <property type="entry name" value="Mehydrof_redctse-like"/>
</dbReference>
<dbReference type="NCBIfam" id="TIGR00677">
    <property type="entry name" value="fadh2_euk"/>
    <property type="match status" value="1"/>
</dbReference>
<evidence type="ECO:0000256" key="2">
    <source>
        <dbReference type="ARBA" id="ARBA00004777"/>
    </source>
</evidence>
<evidence type="ECO:0000256" key="3">
    <source>
        <dbReference type="ARBA" id="ARBA00006743"/>
    </source>
</evidence>
<organism evidence="11 12">
    <name type="scientific">Rhodotorula diobovata</name>
    <dbReference type="NCBI Taxonomy" id="5288"/>
    <lineage>
        <taxon>Eukaryota</taxon>
        <taxon>Fungi</taxon>
        <taxon>Dikarya</taxon>
        <taxon>Basidiomycota</taxon>
        <taxon>Pucciniomycotina</taxon>
        <taxon>Microbotryomycetes</taxon>
        <taxon>Sporidiobolales</taxon>
        <taxon>Sporidiobolaceae</taxon>
        <taxon>Rhodotorula</taxon>
    </lineage>
</organism>
<dbReference type="STRING" id="5288.A0A5C5G3P9"/>
<dbReference type="GO" id="GO:0004489">
    <property type="term" value="F:methylenetetrahydrofolate reductase [NAD(P)H] activity"/>
    <property type="evidence" value="ECO:0007669"/>
    <property type="project" value="InterPro"/>
</dbReference>
<dbReference type="Gene3D" id="3.20.20.220">
    <property type="match status" value="1"/>
</dbReference>
<dbReference type="EMBL" id="SOZI01000024">
    <property type="protein sequence ID" value="TNY22511.1"/>
    <property type="molecule type" value="Genomic_DNA"/>
</dbReference>
<proteinExistence type="inferred from homology"/>
<evidence type="ECO:0000259" key="10">
    <source>
        <dbReference type="Pfam" id="PF21895"/>
    </source>
</evidence>
<accession>A0A5C5G3P9</accession>
<evidence type="ECO:0000256" key="4">
    <source>
        <dbReference type="ARBA" id="ARBA00022630"/>
    </source>
</evidence>
<dbReference type="OrthoDB" id="16284at2759"/>
<keyword evidence="12" id="KW-1185">Reference proteome</keyword>
<dbReference type="PANTHER" id="PTHR45754:SF1">
    <property type="entry name" value="METHYLENETETRAHYDROFOLATE REDUCTASE 1"/>
    <property type="match status" value="1"/>
</dbReference>
<evidence type="ECO:0000256" key="1">
    <source>
        <dbReference type="ARBA" id="ARBA00001974"/>
    </source>
</evidence>
<dbReference type="Pfam" id="PF21895">
    <property type="entry name" value="MTHFR_C"/>
    <property type="match status" value="1"/>
</dbReference>
<dbReference type="InterPro" id="IPR053806">
    <property type="entry name" value="MTHFR_C"/>
</dbReference>
<keyword evidence="5" id="KW-0274">FAD</keyword>
<evidence type="ECO:0000313" key="12">
    <source>
        <dbReference type="Proteomes" id="UP000311382"/>
    </source>
</evidence>
<dbReference type="GO" id="GO:0005829">
    <property type="term" value="C:cytosol"/>
    <property type="evidence" value="ECO:0007669"/>
    <property type="project" value="TreeGrafter"/>
</dbReference>
<dbReference type="Pfam" id="PF02219">
    <property type="entry name" value="MTHFR"/>
    <property type="match status" value="1"/>
</dbReference>
<dbReference type="UniPathway" id="UPA00193"/>
<dbReference type="GO" id="GO:0035999">
    <property type="term" value="P:tetrahydrofolate interconversion"/>
    <property type="evidence" value="ECO:0007669"/>
    <property type="project" value="UniProtKB-UniPathway"/>
</dbReference>
<keyword evidence="7" id="KW-0560">Oxidoreductase</keyword>
<comment type="similarity">
    <text evidence="3">Belongs to the methylenetetrahydrofolate reductase family.</text>
</comment>
<dbReference type="Proteomes" id="UP000311382">
    <property type="component" value="Unassembled WGS sequence"/>
</dbReference>
<keyword evidence="6" id="KW-0521">NADP</keyword>
<dbReference type="CDD" id="cd00537">
    <property type="entry name" value="MTHFR"/>
    <property type="match status" value="1"/>
</dbReference>
<comment type="caution">
    <text evidence="11">The sequence shown here is derived from an EMBL/GenBank/DDBJ whole genome shotgun (WGS) entry which is preliminary data.</text>
</comment>
<comment type="pathway">
    <text evidence="2 8">One-carbon metabolism; tetrahydrofolate interconversion.</text>
</comment>
<dbReference type="AlphaFoldDB" id="A0A5C5G3P9"/>
<dbReference type="InterPro" id="IPR029041">
    <property type="entry name" value="FAD-linked_oxidoreductase-like"/>
</dbReference>
<dbReference type="GO" id="GO:0009086">
    <property type="term" value="P:methionine biosynthetic process"/>
    <property type="evidence" value="ECO:0007669"/>
    <property type="project" value="TreeGrafter"/>
</dbReference>
<feature type="region of interest" description="Disordered" evidence="9">
    <location>
        <begin position="320"/>
        <end position="365"/>
    </location>
</feature>
<evidence type="ECO:0000256" key="9">
    <source>
        <dbReference type="SAM" id="MobiDB-lite"/>
    </source>
</evidence>